<proteinExistence type="predicted"/>
<evidence type="ECO:0000259" key="2">
    <source>
        <dbReference type="PROSITE" id="PS50102"/>
    </source>
</evidence>
<dbReference type="PANTHER" id="PTHR48034">
    <property type="entry name" value="TRANSFORMER-2 SEX-DETERMINING PROTEIN-RELATED"/>
    <property type="match status" value="1"/>
</dbReference>
<dbReference type="EMBL" id="PFFQ01000026">
    <property type="protein sequence ID" value="PIW17243.1"/>
    <property type="molecule type" value="Genomic_DNA"/>
</dbReference>
<dbReference type="InterPro" id="IPR012677">
    <property type="entry name" value="Nucleotide-bd_a/b_plait_sf"/>
</dbReference>
<gene>
    <name evidence="3" type="ORF">COW36_09750</name>
</gene>
<feature type="compositionally biased region" description="Basic and acidic residues" evidence="1">
    <location>
        <begin position="82"/>
        <end position="99"/>
    </location>
</feature>
<dbReference type="CDD" id="cd00590">
    <property type="entry name" value="RRM_SF"/>
    <property type="match status" value="1"/>
</dbReference>
<dbReference type="Proteomes" id="UP000231019">
    <property type="component" value="Unassembled WGS sequence"/>
</dbReference>
<feature type="domain" description="RRM" evidence="2">
    <location>
        <begin position="1"/>
        <end position="78"/>
    </location>
</feature>
<dbReference type="Pfam" id="PF00076">
    <property type="entry name" value="RRM_1"/>
    <property type="match status" value="1"/>
</dbReference>
<evidence type="ECO:0000313" key="3">
    <source>
        <dbReference type="EMBL" id="PIW17243.1"/>
    </source>
</evidence>
<sequence length="110" mass="13207">MRLFVSNLPLKTRDHDLRRLFSPYGRVVKAWIVEDETTRESRGFGFVEMDLVDARDAMRELDRSWFQESRIYVQKSRFMPSRRRESTEPFKRPEQDAPREYQSQESNSGS</sequence>
<dbReference type="SMART" id="SM00360">
    <property type="entry name" value="RRM"/>
    <property type="match status" value="1"/>
</dbReference>
<organism evidence="3 4">
    <name type="scientific">bacterium (Candidatus Blackallbacteria) CG17_big_fil_post_rev_8_21_14_2_50_48_46</name>
    <dbReference type="NCBI Taxonomy" id="2014261"/>
    <lineage>
        <taxon>Bacteria</taxon>
        <taxon>Candidatus Blackallbacteria</taxon>
    </lineage>
</organism>
<evidence type="ECO:0000313" key="4">
    <source>
        <dbReference type="Proteomes" id="UP000231019"/>
    </source>
</evidence>
<dbReference type="InterPro" id="IPR050441">
    <property type="entry name" value="RBM"/>
</dbReference>
<dbReference type="AlphaFoldDB" id="A0A2M7G5R1"/>
<accession>A0A2M7G5R1</accession>
<dbReference type="Gene3D" id="3.30.70.330">
    <property type="match status" value="1"/>
</dbReference>
<dbReference type="GO" id="GO:0003723">
    <property type="term" value="F:RNA binding"/>
    <property type="evidence" value="ECO:0007669"/>
    <property type="project" value="InterPro"/>
</dbReference>
<protein>
    <submittedName>
        <fullName evidence="3">RNA-binding protein</fullName>
    </submittedName>
</protein>
<comment type="caution">
    <text evidence="3">The sequence shown here is derived from an EMBL/GenBank/DDBJ whole genome shotgun (WGS) entry which is preliminary data.</text>
</comment>
<dbReference type="PROSITE" id="PS50102">
    <property type="entry name" value="RRM"/>
    <property type="match status" value="1"/>
</dbReference>
<dbReference type="InterPro" id="IPR035979">
    <property type="entry name" value="RBD_domain_sf"/>
</dbReference>
<feature type="compositionally biased region" description="Polar residues" evidence="1">
    <location>
        <begin position="101"/>
        <end position="110"/>
    </location>
</feature>
<feature type="region of interest" description="Disordered" evidence="1">
    <location>
        <begin position="77"/>
        <end position="110"/>
    </location>
</feature>
<dbReference type="SUPFAM" id="SSF54928">
    <property type="entry name" value="RNA-binding domain, RBD"/>
    <property type="match status" value="1"/>
</dbReference>
<evidence type="ECO:0000256" key="1">
    <source>
        <dbReference type="SAM" id="MobiDB-lite"/>
    </source>
</evidence>
<reference evidence="3 4" key="1">
    <citation type="submission" date="2017-09" db="EMBL/GenBank/DDBJ databases">
        <title>Depth-based differentiation of microbial function through sediment-hosted aquifers and enrichment of novel symbionts in the deep terrestrial subsurface.</title>
        <authorList>
            <person name="Probst A.J."/>
            <person name="Ladd B."/>
            <person name="Jarett J.K."/>
            <person name="Geller-Mcgrath D.E."/>
            <person name="Sieber C.M."/>
            <person name="Emerson J.B."/>
            <person name="Anantharaman K."/>
            <person name="Thomas B.C."/>
            <person name="Malmstrom R."/>
            <person name="Stieglmeier M."/>
            <person name="Klingl A."/>
            <person name="Woyke T."/>
            <person name="Ryan C.M."/>
            <person name="Banfield J.F."/>
        </authorList>
    </citation>
    <scope>NUCLEOTIDE SEQUENCE [LARGE SCALE GENOMIC DNA]</scope>
    <source>
        <strain evidence="3">CG17_big_fil_post_rev_8_21_14_2_50_48_46</strain>
    </source>
</reference>
<name>A0A2M7G5R1_9BACT</name>
<dbReference type="InterPro" id="IPR000504">
    <property type="entry name" value="RRM_dom"/>
</dbReference>